<dbReference type="RefSeq" id="WP_160718631.1">
    <property type="nucleotide sequence ID" value="NZ_SUMG01000002.1"/>
</dbReference>
<comment type="function">
    <text evidence="4">Involved in cell division and chromosome segregation.</text>
</comment>
<evidence type="ECO:0000256" key="2">
    <source>
        <dbReference type="ARBA" id="ARBA00023125"/>
    </source>
</evidence>
<dbReference type="EMBL" id="SUMG01000002">
    <property type="protein sequence ID" value="NBG87320.1"/>
    <property type="molecule type" value="Genomic_DNA"/>
</dbReference>
<evidence type="ECO:0000259" key="7">
    <source>
        <dbReference type="Pfam" id="PF14527"/>
    </source>
</evidence>
<dbReference type="NCBIfam" id="TIGR00647">
    <property type="entry name" value="DNA_bind_WhiA"/>
    <property type="match status" value="1"/>
</dbReference>
<name>A0AA43XK09_9CLOT</name>
<evidence type="ECO:0000313" key="9">
    <source>
        <dbReference type="Proteomes" id="UP000449710"/>
    </source>
</evidence>
<reference evidence="8 9" key="1">
    <citation type="submission" date="2019-04" db="EMBL/GenBank/DDBJ databases">
        <title>Isachenkonia alkalipeptolytica gen. nov. sp. nov. a new anaerobic, alkiliphilic organothrophic bacterium capable to reduce synthesized ferrihydrite isolated from a soda lake.</title>
        <authorList>
            <person name="Toshchakov S.V."/>
            <person name="Zavarzina D.G."/>
            <person name="Zhilina T.N."/>
            <person name="Kostrikina N.A."/>
            <person name="Kublanov I.V."/>
        </authorList>
    </citation>
    <scope>NUCLEOTIDE SEQUENCE [LARGE SCALE GENOMIC DNA]</scope>
    <source>
        <strain evidence="8 9">Z-1701</strain>
    </source>
</reference>
<comment type="similarity">
    <text evidence="4">Belongs to the WhiA family.</text>
</comment>
<organism evidence="8 9">
    <name type="scientific">Isachenkonia alkalipeptolytica</name>
    <dbReference type="NCBI Taxonomy" id="2565777"/>
    <lineage>
        <taxon>Bacteria</taxon>
        <taxon>Bacillati</taxon>
        <taxon>Bacillota</taxon>
        <taxon>Clostridia</taxon>
        <taxon>Eubacteriales</taxon>
        <taxon>Clostridiaceae</taxon>
        <taxon>Isachenkonia</taxon>
    </lineage>
</organism>
<feature type="domain" description="Sporulation regulator WhiA C-terminal" evidence="5">
    <location>
        <begin position="226"/>
        <end position="308"/>
    </location>
</feature>
<feature type="domain" description="WhiA LAGLIDADG-like" evidence="7">
    <location>
        <begin position="132"/>
        <end position="223"/>
    </location>
</feature>
<gene>
    <name evidence="4 8" type="primary">whiA</name>
    <name evidence="8" type="ORF">ISALK_02280</name>
</gene>
<feature type="domain" description="Sporulation transcription regulator WhiA N-terminal" evidence="6">
    <location>
        <begin position="19"/>
        <end position="107"/>
    </location>
</feature>
<evidence type="ECO:0000259" key="5">
    <source>
        <dbReference type="Pfam" id="PF02650"/>
    </source>
</evidence>
<dbReference type="Pfam" id="PF10298">
    <property type="entry name" value="WhiA_N"/>
    <property type="match status" value="1"/>
</dbReference>
<dbReference type="Pfam" id="PF14527">
    <property type="entry name" value="LAGLIDADG_WhiA"/>
    <property type="match status" value="1"/>
</dbReference>
<dbReference type="Pfam" id="PF02650">
    <property type="entry name" value="HTH_WhiA"/>
    <property type="match status" value="1"/>
</dbReference>
<evidence type="ECO:0000256" key="1">
    <source>
        <dbReference type="ARBA" id="ARBA00022618"/>
    </source>
</evidence>
<evidence type="ECO:0000256" key="4">
    <source>
        <dbReference type="HAMAP-Rule" id="MF_01420"/>
    </source>
</evidence>
<keyword evidence="3 4" id="KW-0131">Cell cycle</keyword>
<keyword evidence="2 4" id="KW-0238">DNA-binding</keyword>
<dbReference type="PANTHER" id="PTHR37307">
    <property type="entry name" value="CELL DIVISION PROTEIN WHIA-RELATED"/>
    <property type="match status" value="1"/>
</dbReference>
<dbReference type="SUPFAM" id="SSF55608">
    <property type="entry name" value="Homing endonucleases"/>
    <property type="match status" value="1"/>
</dbReference>
<dbReference type="HAMAP" id="MF_01420">
    <property type="entry name" value="HTH_type_WhiA"/>
    <property type="match status" value="1"/>
</dbReference>
<dbReference type="InterPro" id="IPR039518">
    <property type="entry name" value="WhiA_LAGLIDADG_dom"/>
</dbReference>
<dbReference type="PANTHER" id="PTHR37307:SF1">
    <property type="entry name" value="CELL DIVISION PROTEIN WHIA-RELATED"/>
    <property type="match status" value="1"/>
</dbReference>
<dbReference type="Proteomes" id="UP000449710">
    <property type="component" value="Unassembled WGS sequence"/>
</dbReference>
<protein>
    <recommendedName>
        <fullName evidence="4">Probable cell division protein WhiA</fullName>
    </recommendedName>
</protein>
<dbReference type="AlphaFoldDB" id="A0AA43XK09"/>
<dbReference type="InterPro" id="IPR027434">
    <property type="entry name" value="Homing_endonucl"/>
</dbReference>
<dbReference type="InterPro" id="IPR023054">
    <property type="entry name" value="Sporulation_regulator_WhiA_C"/>
</dbReference>
<sequence>MSFSLKTKGELARLEAETPCCHRAELAALIGLNGETVPTTEGKFNLKVTVENPAVARKIFKLIKLLFAINPEIKVRKNSSFKKSNYYLMVITHTMGSRKIIEELGLVEESSSRQALIRFPREYIVDKRCCKRAYLRGAFLSGGSISAPEKTYHLEFVAHEIAVAKGIQTLVNGFGLNAKIVPRKKYQVVYLKEGDQIVELLNIIGAHNALLELENARILKEMRNNINRVVNCETANLSKTVNASVKQLENIHLIQRTIGLEELPESLRTLAELRIQHEDASLKELGEMMNPPVGKSGVNHRFRKINNLGEKIRQNRYI</sequence>
<dbReference type="InterPro" id="IPR003802">
    <property type="entry name" value="Sporulation_regulator_WhiA"/>
</dbReference>
<accession>A0AA43XK09</accession>
<evidence type="ECO:0000313" key="8">
    <source>
        <dbReference type="EMBL" id="NBG87320.1"/>
    </source>
</evidence>
<dbReference type="GO" id="GO:0051301">
    <property type="term" value="P:cell division"/>
    <property type="evidence" value="ECO:0007669"/>
    <property type="project" value="UniProtKB-UniRule"/>
</dbReference>
<comment type="caution">
    <text evidence="8">The sequence shown here is derived from an EMBL/GenBank/DDBJ whole genome shotgun (WGS) entry which is preliminary data.</text>
</comment>
<evidence type="ECO:0000259" key="6">
    <source>
        <dbReference type="Pfam" id="PF10298"/>
    </source>
</evidence>
<proteinExistence type="inferred from homology"/>
<evidence type="ECO:0000256" key="3">
    <source>
        <dbReference type="ARBA" id="ARBA00023306"/>
    </source>
</evidence>
<dbReference type="Gene3D" id="3.10.28.10">
    <property type="entry name" value="Homing endonucleases"/>
    <property type="match status" value="1"/>
</dbReference>
<keyword evidence="1 4" id="KW-0132">Cell division</keyword>
<dbReference type="GO" id="GO:0043937">
    <property type="term" value="P:regulation of sporulation"/>
    <property type="evidence" value="ECO:0007669"/>
    <property type="project" value="InterPro"/>
</dbReference>
<dbReference type="GO" id="GO:0003677">
    <property type="term" value="F:DNA binding"/>
    <property type="evidence" value="ECO:0007669"/>
    <property type="project" value="UniProtKB-UniRule"/>
</dbReference>
<keyword evidence="9" id="KW-1185">Reference proteome</keyword>
<dbReference type="InterPro" id="IPR018478">
    <property type="entry name" value="Sporu_reg_WhiA_N_dom"/>
</dbReference>